<comment type="caution">
    <text evidence="1">The sequence shown here is derived from an EMBL/GenBank/DDBJ whole genome shotgun (WGS) entry which is preliminary data.</text>
</comment>
<keyword evidence="2" id="KW-1185">Reference proteome</keyword>
<accession>A0ACC1HKW0</accession>
<name>A0ACC1HKW0_9FUNG</name>
<protein>
    <submittedName>
        <fullName evidence="1">Uncharacterized protein</fullName>
    </submittedName>
</protein>
<organism evidence="1 2">
    <name type="scientific">Spiromyces aspiralis</name>
    <dbReference type="NCBI Taxonomy" id="68401"/>
    <lineage>
        <taxon>Eukaryota</taxon>
        <taxon>Fungi</taxon>
        <taxon>Fungi incertae sedis</taxon>
        <taxon>Zoopagomycota</taxon>
        <taxon>Kickxellomycotina</taxon>
        <taxon>Kickxellomycetes</taxon>
        <taxon>Kickxellales</taxon>
        <taxon>Kickxellaceae</taxon>
        <taxon>Spiromyces</taxon>
    </lineage>
</organism>
<proteinExistence type="predicted"/>
<evidence type="ECO:0000313" key="1">
    <source>
        <dbReference type="EMBL" id="KAJ1677210.1"/>
    </source>
</evidence>
<sequence length="303" mass="33252">MPQLSDIQRELSSRSRKIANQVKDQLEGDLSQSLRDLRFDDTTTESFNIPPFAGPPSNDIYQFGGNSSAFPRAANKWSAELRSNDLAIDMDESAKIFGGNYGSDVLNDDCSIDEITDLLDNGSMADGYGMIPVPGANIGETDEGHSQMGSFQLVLTKERKMSGSPPSQKAIIGRKRSLNDSSWISSVHSNSNDDASDKQDMMAIEHSSHLSGVYNHDDTDVMSFNTEARSSNLPFHDEVQLKSITLDFTDTIASFRNHSSGRIAGHERTTSNKESYILSPVSFGSSHSKSSDGHQRFLASQDR</sequence>
<feature type="non-terminal residue" evidence="1">
    <location>
        <position position="303"/>
    </location>
</feature>
<evidence type="ECO:0000313" key="2">
    <source>
        <dbReference type="Proteomes" id="UP001145114"/>
    </source>
</evidence>
<dbReference type="EMBL" id="JAMZIH010002810">
    <property type="protein sequence ID" value="KAJ1677210.1"/>
    <property type="molecule type" value="Genomic_DNA"/>
</dbReference>
<dbReference type="Proteomes" id="UP001145114">
    <property type="component" value="Unassembled WGS sequence"/>
</dbReference>
<reference evidence="1" key="1">
    <citation type="submission" date="2022-06" db="EMBL/GenBank/DDBJ databases">
        <title>Phylogenomic reconstructions and comparative analyses of Kickxellomycotina fungi.</title>
        <authorList>
            <person name="Reynolds N.K."/>
            <person name="Stajich J.E."/>
            <person name="Barry K."/>
            <person name="Grigoriev I.V."/>
            <person name="Crous P."/>
            <person name="Smith M.E."/>
        </authorList>
    </citation>
    <scope>NUCLEOTIDE SEQUENCE</scope>
    <source>
        <strain evidence="1">RSA 2271</strain>
    </source>
</reference>
<gene>
    <name evidence="1" type="ORF">EV182_006653</name>
</gene>